<sequence>MPKAYGKVFAMSGKEVFHSDMMIGGTCIIRDTPLSIVFNSGASYSFISSSCVERLRLPTIALSFDFSVYTPGLEVILGLDWLSDNHVIIDCCRKTVVFKDFEHDNSEQSRIQGANYEDVSLKEEVQGFVMSLLAEGKEEKLDDFPVVREFLDDIPGLPLERELEFSIDLPILPPIPPPAKEEEMNIDILEDYDHLNTNESSNSKMDSDERNSSPESEDIDSE</sequence>
<dbReference type="AlphaFoldDB" id="A0A8B8M9C6"/>
<dbReference type="RefSeq" id="XP_027364387.1">
    <property type="nucleotide sequence ID" value="XM_027508586.1"/>
</dbReference>
<dbReference type="SUPFAM" id="SSF50630">
    <property type="entry name" value="Acid proteases"/>
    <property type="match status" value="1"/>
</dbReference>
<dbReference type="Pfam" id="PF08284">
    <property type="entry name" value="RVP_2"/>
    <property type="match status" value="2"/>
</dbReference>
<dbReference type="KEGG" id="aprc:113871490"/>
<dbReference type="InterPro" id="IPR021109">
    <property type="entry name" value="Peptidase_aspartic_dom_sf"/>
</dbReference>
<reference evidence="3" key="2">
    <citation type="submission" date="2025-08" db="UniProtKB">
        <authorList>
            <consortium name="RefSeq"/>
        </authorList>
    </citation>
    <scope>IDENTIFICATION</scope>
    <source>
        <tissue evidence="3">Young leaves</tissue>
    </source>
</reference>
<feature type="region of interest" description="Disordered" evidence="1">
    <location>
        <begin position="191"/>
        <end position="222"/>
    </location>
</feature>
<organism evidence="2 3">
    <name type="scientific">Abrus precatorius</name>
    <name type="common">Indian licorice</name>
    <name type="synonym">Glycine abrus</name>
    <dbReference type="NCBI Taxonomy" id="3816"/>
    <lineage>
        <taxon>Eukaryota</taxon>
        <taxon>Viridiplantae</taxon>
        <taxon>Streptophyta</taxon>
        <taxon>Embryophyta</taxon>
        <taxon>Tracheophyta</taxon>
        <taxon>Spermatophyta</taxon>
        <taxon>Magnoliopsida</taxon>
        <taxon>eudicotyledons</taxon>
        <taxon>Gunneridae</taxon>
        <taxon>Pentapetalae</taxon>
        <taxon>rosids</taxon>
        <taxon>fabids</taxon>
        <taxon>Fabales</taxon>
        <taxon>Fabaceae</taxon>
        <taxon>Papilionoideae</taxon>
        <taxon>50 kb inversion clade</taxon>
        <taxon>NPAAA clade</taxon>
        <taxon>indigoferoid/millettioid clade</taxon>
        <taxon>Abreae</taxon>
        <taxon>Abrus</taxon>
    </lineage>
</organism>
<evidence type="ECO:0000256" key="1">
    <source>
        <dbReference type="SAM" id="MobiDB-lite"/>
    </source>
</evidence>
<dbReference type="Proteomes" id="UP000694853">
    <property type="component" value="Unplaced"/>
</dbReference>
<reference evidence="2" key="1">
    <citation type="journal article" date="2019" name="Toxins">
        <title>Detection of Abrin-Like and Prepropulchellin-Like Toxin Genes and Transcripts Using Whole Genome Sequencing and Full-Length Transcript Sequencing of Abrus precatorius.</title>
        <authorList>
            <person name="Hovde B.T."/>
            <person name="Daligault H.E."/>
            <person name="Hanschen E.R."/>
            <person name="Kunde Y.A."/>
            <person name="Johnson M.B."/>
            <person name="Starkenburg S.R."/>
            <person name="Johnson S.L."/>
        </authorList>
    </citation>
    <scope>NUCLEOTIDE SEQUENCE [LARGE SCALE GENOMIC DNA]</scope>
</reference>
<evidence type="ECO:0000313" key="3">
    <source>
        <dbReference type="RefSeq" id="XP_027364387.1"/>
    </source>
</evidence>
<dbReference type="PANTHER" id="PTHR15503">
    <property type="entry name" value="LDOC1 RELATED"/>
    <property type="match status" value="1"/>
</dbReference>
<proteinExistence type="predicted"/>
<dbReference type="OrthoDB" id="1427639at2759"/>
<gene>
    <name evidence="3" type="primary">LOC113871490</name>
</gene>
<protein>
    <submittedName>
        <fullName evidence="3">Uncharacterized protein LOC113871490</fullName>
    </submittedName>
</protein>
<name>A0A8B8M9C6_ABRPR</name>
<dbReference type="GeneID" id="113871490"/>
<dbReference type="InterPro" id="IPR032567">
    <property type="entry name" value="RTL1-rel"/>
</dbReference>
<keyword evidence="2" id="KW-1185">Reference proteome</keyword>
<evidence type="ECO:0000313" key="2">
    <source>
        <dbReference type="Proteomes" id="UP000694853"/>
    </source>
</evidence>
<dbReference type="PANTHER" id="PTHR15503:SF45">
    <property type="entry name" value="RNA-DIRECTED DNA POLYMERASE HOMOLOG"/>
    <property type="match status" value="1"/>
</dbReference>
<dbReference type="Gene3D" id="2.40.70.10">
    <property type="entry name" value="Acid Proteases"/>
    <property type="match status" value="2"/>
</dbReference>
<accession>A0A8B8M9C6</accession>